<sequence>MAHLGRNNIDADTIQRFADRLDDRDMKALIASRPQMPGWMGDIVLKIGAAKNG</sequence>
<gene>
    <name evidence="1" type="ORF">HNP60_001615</name>
</gene>
<keyword evidence="2" id="KW-1185">Reference proteome</keyword>
<dbReference type="EMBL" id="JACHKA010000001">
    <property type="protein sequence ID" value="MBB5985641.1"/>
    <property type="molecule type" value="Genomic_DNA"/>
</dbReference>
<protein>
    <submittedName>
        <fullName evidence="1">Uncharacterized protein</fullName>
    </submittedName>
</protein>
<organism evidence="1 2">
    <name type="scientific">Sphingobium lignivorans</name>
    <dbReference type="NCBI Taxonomy" id="2735886"/>
    <lineage>
        <taxon>Bacteria</taxon>
        <taxon>Pseudomonadati</taxon>
        <taxon>Pseudomonadota</taxon>
        <taxon>Alphaproteobacteria</taxon>
        <taxon>Sphingomonadales</taxon>
        <taxon>Sphingomonadaceae</taxon>
        <taxon>Sphingobium</taxon>
    </lineage>
</organism>
<evidence type="ECO:0000313" key="1">
    <source>
        <dbReference type="EMBL" id="MBB5985641.1"/>
    </source>
</evidence>
<proteinExistence type="predicted"/>
<comment type="caution">
    <text evidence="1">The sequence shown here is derived from an EMBL/GenBank/DDBJ whole genome shotgun (WGS) entry which is preliminary data.</text>
</comment>
<reference evidence="1 2" key="1">
    <citation type="submission" date="2020-08" db="EMBL/GenBank/DDBJ databases">
        <title>Exploring microbial biodiversity for novel pathways involved in the catabolism of aromatic compounds derived from lignin.</title>
        <authorList>
            <person name="Elkins J."/>
        </authorList>
    </citation>
    <scope>NUCLEOTIDE SEQUENCE [LARGE SCALE GENOMIC DNA]</scope>
    <source>
        <strain evidence="1 2">B1D3A</strain>
    </source>
</reference>
<evidence type="ECO:0000313" key="2">
    <source>
        <dbReference type="Proteomes" id="UP001138540"/>
    </source>
</evidence>
<dbReference type="Proteomes" id="UP001138540">
    <property type="component" value="Unassembled WGS sequence"/>
</dbReference>
<name>A0ABR6NEZ9_9SPHN</name>
<accession>A0ABR6NEZ9</accession>